<sequence length="261" mass="29301">MDKIRIPGRIWLASDIHLGPDVPATCAAFLEFLDRARGQADALLLCGDIFDAWIGDDLAVLEPADWLAPVLQRLRELGRHMPLWLGRGNRDFLMGRILAEHLGARLLPDVVCLAADCGELLLSHGDEYCIEDRAYQRFRRIVRNPTVQRLFLGLGRGTRRTIARWARARSMSANRSKSSRIMDVSPQAVAQAYRRSGVDLMVHGHTHRPAVHRLEVDARPRTRIVLPDWDCDHAEPPRGGWLVIDRDGPSLYGLSGEPMAA</sequence>
<dbReference type="Pfam" id="PF00149">
    <property type="entry name" value="Metallophos"/>
    <property type="match status" value="1"/>
</dbReference>
<feature type="binding site" evidence="2">
    <location>
        <position position="15"/>
    </location>
    <ligand>
        <name>Mn(2+)</name>
        <dbReference type="ChEBI" id="CHEBI:29035"/>
        <label>1</label>
    </ligand>
</feature>
<evidence type="ECO:0000259" key="3">
    <source>
        <dbReference type="Pfam" id="PF00149"/>
    </source>
</evidence>
<dbReference type="PANTHER" id="PTHR34990">
    <property type="entry name" value="UDP-2,3-DIACYLGLUCOSAMINE HYDROLASE-RELATED"/>
    <property type="match status" value="1"/>
</dbReference>
<feature type="binding site" evidence="2">
    <location>
        <position position="124"/>
    </location>
    <ligand>
        <name>Mn(2+)</name>
        <dbReference type="ChEBI" id="CHEBI:29035"/>
        <label>2</label>
    </ligand>
</feature>
<proteinExistence type="inferred from homology"/>
<keyword evidence="2" id="KW-0472">Membrane</keyword>
<feature type="domain" description="Calcineurin-like phosphoesterase" evidence="3">
    <location>
        <begin position="9"/>
        <end position="209"/>
    </location>
</feature>
<feature type="binding site" evidence="2">
    <location>
        <position position="177"/>
    </location>
    <ligand>
        <name>substrate</name>
    </ligand>
</feature>
<protein>
    <recommendedName>
        <fullName evidence="2">UDP-2,3-diacylglucosamine hydrolase</fullName>
        <ecNumber evidence="2">3.6.1.54</ecNumber>
    </recommendedName>
    <alternativeName>
        <fullName evidence="2">UDP-2,3-diacylglucosamine diphosphatase</fullName>
    </alternativeName>
</protein>
<dbReference type="RefSeq" id="WP_217965787.1">
    <property type="nucleotide sequence ID" value="NZ_JAHTBN010000008.1"/>
</dbReference>
<comment type="function">
    <text evidence="2">Hydrolyzes the pyrophosphate bond of UDP-2,3-diacylglucosamine to yield 2,3-diacylglucosamine 1-phosphate (lipid X) and UMP by catalyzing the attack of water at the alpha-P atom. Involved in the biosynthesis of lipid A, a phosphorylated glycolipid that anchors the lipopolysaccharide to the outer membrane of the cell.</text>
</comment>
<feature type="binding site" evidence="2">
    <location>
        <position position="17"/>
    </location>
    <ligand>
        <name>Mn(2+)</name>
        <dbReference type="ChEBI" id="CHEBI:29035"/>
        <label>1</label>
    </ligand>
</feature>
<evidence type="ECO:0000256" key="2">
    <source>
        <dbReference type="HAMAP-Rule" id="MF_00575"/>
    </source>
</evidence>
<keyword evidence="2" id="KW-0997">Cell inner membrane</keyword>
<keyword evidence="2" id="KW-1003">Cell membrane</keyword>
<evidence type="ECO:0000256" key="1">
    <source>
        <dbReference type="ARBA" id="ARBA00022801"/>
    </source>
</evidence>
<accession>A0ABV8P359</accession>
<feature type="binding site" evidence="2">
    <location>
        <position position="48"/>
    </location>
    <ligand>
        <name>Mn(2+)</name>
        <dbReference type="ChEBI" id="CHEBI:29035"/>
        <label>1</label>
    </ligand>
</feature>
<feature type="binding site" evidence="2">
    <location>
        <position position="205"/>
    </location>
    <ligand>
        <name>Mn(2+)</name>
        <dbReference type="ChEBI" id="CHEBI:29035"/>
        <label>2</label>
    </ligand>
</feature>
<dbReference type="PANTHER" id="PTHR34990:SF1">
    <property type="entry name" value="UDP-2,3-DIACYLGLUCOSAMINE HYDROLASE"/>
    <property type="match status" value="1"/>
</dbReference>
<feature type="binding site" evidence="2">
    <location>
        <position position="174"/>
    </location>
    <ligand>
        <name>substrate</name>
    </ligand>
</feature>
<dbReference type="InterPro" id="IPR010138">
    <property type="entry name" value="UDP-diacylglucosamine_Hdrlase"/>
</dbReference>
<keyword evidence="2" id="KW-0443">Lipid metabolism</keyword>
<feature type="binding site" evidence="2">
    <location>
        <position position="132"/>
    </location>
    <ligand>
        <name>substrate</name>
    </ligand>
</feature>
<keyword evidence="2" id="KW-0444">Lipid biosynthesis</keyword>
<dbReference type="CDD" id="cd07398">
    <property type="entry name" value="MPP_YbbF-LpxH"/>
    <property type="match status" value="1"/>
</dbReference>
<comment type="subcellular location">
    <subcellularLocation>
        <location evidence="2">Cell inner membrane</location>
        <topology evidence="2">Peripheral membrane protein</topology>
        <orientation evidence="2">Cytoplasmic side</orientation>
    </subcellularLocation>
</comment>
<comment type="cofactor">
    <cofactor evidence="2">
        <name>Mn(2+)</name>
        <dbReference type="ChEBI" id="CHEBI:29035"/>
    </cofactor>
    <text evidence="2">Binds 2 Mn(2+) ions per subunit in a binuclear metal center.</text>
</comment>
<comment type="catalytic activity">
    <reaction evidence="2">
        <text>UDP-2-N,3-O-bis[(3R)-3-hydroxytetradecanoyl]-alpha-D-glucosamine + H2O = 2-N,3-O-bis[(3R)-3-hydroxytetradecanoyl]-alpha-D-glucosaminyl 1-phosphate + UMP + 2 H(+)</text>
        <dbReference type="Rhea" id="RHEA:25213"/>
        <dbReference type="ChEBI" id="CHEBI:15377"/>
        <dbReference type="ChEBI" id="CHEBI:15378"/>
        <dbReference type="ChEBI" id="CHEBI:57865"/>
        <dbReference type="ChEBI" id="CHEBI:57957"/>
        <dbReference type="ChEBI" id="CHEBI:78847"/>
        <dbReference type="EC" id="3.6.1.54"/>
    </reaction>
</comment>
<reference evidence="5" key="1">
    <citation type="journal article" date="2019" name="Int. J. Syst. Evol. Microbiol.">
        <title>The Global Catalogue of Microorganisms (GCM) 10K type strain sequencing project: providing services to taxonomists for standard genome sequencing and annotation.</title>
        <authorList>
            <consortium name="The Broad Institute Genomics Platform"/>
            <consortium name="The Broad Institute Genome Sequencing Center for Infectious Disease"/>
            <person name="Wu L."/>
            <person name="Ma J."/>
        </authorList>
    </citation>
    <scope>NUCLEOTIDE SEQUENCE [LARGE SCALE GENOMIC DNA]</scope>
    <source>
        <strain evidence="5">LMG 24813</strain>
    </source>
</reference>
<organism evidence="4 5">
    <name type="scientific">Candidimonas humi</name>
    <dbReference type="NCBI Taxonomy" id="683355"/>
    <lineage>
        <taxon>Bacteria</taxon>
        <taxon>Pseudomonadati</taxon>
        <taxon>Pseudomonadota</taxon>
        <taxon>Betaproteobacteria</taxon>
        <taxon>Burkholderiales</taxon>
        <taxon>Alcaligenaceae</taxon>
        <taxon>Candidimonas</taxon>
    </lineage>
</organism>
<gene>
    <name evidence="2" type="primary">lpxH</name>
    <name evidence="4" type="ORF">ACFOY1_15090</name>
</gene>
<comment type="caution">
    <text evidence="4">The sequence shown here is derived from an EMBL/GenBank/DDBJ whole genome shotgun (WGS) entry which is preliminary data.</text>
</comment>
<dbReference type="NCBIfam" id="TIGR01854">
    <property type="entry name" value="lipid_A_lpxH"/>
    <property type="match status" value="1"/>
</dbReference>
<comment type="pathway">
    <text evidence="2">Glycolipid biosynthesis; lipid IV(A) biosynthesis; lipid IV(A) from (3R)-3-hydroxytetradecanoyl-[acyl-carrier-protein] and UDP-N-acetyl-alpha-D-glucosamine: step 4/6.</text>
</comment>
<feature type="binding site" evidence="2">
    <location>
        <begin position="89"/>
        <end position="90"/>
    </location>
    <ligand>
        <name>substrate</name>
    </ligand>
</feature>
<comment type="similarity">
    <text evidence="2">Belongs to the LpxH family.</text>
</comment>
<feature type="binding site" evidence="2">
    <location>
        <position position="48"/>
    </location>
    <ligand>
        <name>Mn(2+)</name>
        <dbReference type="ChEBI" id="CHEBI:29035"/>
        <label>2</label>
    </ligand>
</feature>
<dbReference type="Proteomes" id="UP001595848">
    <property type="component" value="Unassembled WGS sequence"/>
</dbReference>
<keyword evidence="2" id="KW-0479">Metal-binding</keyword>
<keyword evidence="2" id="KW-0464">Manganese</keyword>
<dbReference type="InterPro" id="IPR043461">
    <property type="entry name" value="LpxH-like"/>
</dbReference>
<feature type="binding site" evidence="2">
    <location>
        <position position="205"/>
    </location>
    <ligand>
        <name>substrate</name>
    </ligand>
</feature>
<evidence type="ECO:0000313" key="4">
    <source>
        <dbReference type="EMBL" id="MFC4202282.1"/>
    </source>
</evidence>
<keyword evidence="5" id="KW-1185">Reference proteome</keyword>
<dbReference type="NCBIfam" id="NF003743">
    <property type="entry name" value="PRK05340.1"/>
    <property type="match status" value="1"/>
</dbReference>
<dbReference type="EC" id="3.6.1.54" evidence="2"/>
<dbReference type="HAMAP" id="MF_00575">
    <property type="entry name" value="LpxH"/>
    <property type="match status" value="1"/>
</dbReference>
<dbReference type="EMBL" id="JBHSBV010000005">
    <property type="protein sequence ID" value="MFC4202282.1"/>
    <property type="molecule type" value="Genomic_DNA"/>
</dbReference>
<keyword evidence="1 2" id="KW-0378">Hydrolase</keyword>
<feature type="binding site" evidence="2">
    <location>
        <position position="170"/>
    </location>
    <ligand>
        <name>substrate</name>
    </ligand>
</feature>
<evidence type="ECO:0000313" key="5">
    <source>
        <dbReference type="Proteomes" id="UP001595848"/>
    </source>
</evidence>
<feature type="binding site" evidence="2">
    <location>
        <position position="89"/>
    </location>
    <ligand>
        <name>Mn(2+)</name>
        <dbReference type="ChEBI" id="CHEBI:29035"/>
        <label>2</label>
    </ligand>
</feature>
<name>A0ABV8P359_9BURK</name>
<feature type="binding site" evidence="2">
    <location>
        <position position="207"/>
    </location>
    <ligand>
        <name>Mn(2+)</name>
        <dbReference type="ChEBI" id="CHEBI:29035"/>
        <label>1</label>
    </ligand>
</feature>
<dbReference type="InterPro" id="IPR004843">
    <property type="entry name" value="Calcineurin-like_PHP"/>
</dbReference>
<keyword evidence="2" id="KW-0441">Lipid A biosynthesis</keyword>
<dbReference type="GO" id="GO:0016787">
    <property type="term" value="F:hydrolase activity"/>
    <property type="evidence" value="ECO:0007669"/>
    <property type="project" value="UniProtKB-KW"/>
</dbReference>